<evidence type="ECO:0000313" key="2">
    <source>
        <dbReference type="Proteomes" id="UP000198736"/>
    </source>
</evidence>
<name>A0A0S4LQS7_9BACT</name>
<evidence type="ECO:0000313" key="1">
    <source>
        <dbReference type="EMBL" id="CUS39911.1"/>
    </source>
</evidence>
<protein>
    <submittedName>
        <fullName evidence="1">Uncharacterized protein</fullName>
    </submittedName>
</protein>
<dbReference type="Proteomes" id="UP000198736">
    <property type="component" value="Unassembled WGS sequence"/>
</dbReference>
<accession>A0A0S4LQS7</accession>
<dbReference type="EMBL" id="CZPZ01000036">
    <property type="protein sequence ID" value="CUS39911.1"/>
    <property type="molecule type" value="Genomic_DNA"/>
</dbReference>
<dbReference type="STRING" id="1742973.COMA2_90090"/>
<sequence length="44" mass="5327">MHHYTRLEYYAAKQFFEIYNNDREISYEIALMQDSPDVACKPKP</sequence>
<gene>
    <name evidence="1" type="ORF">COMA2_90090</name>
</gene>
<keyword evidence="2" id="KW-1185">Reference proteome</keyword>
<proteinExistence type="predicted"/>
<dbReference type="AlphaFoldDB" id="A0A0S4LQS7"/>
<organism evidence="1 2">
    <name type="scientific">Candidatus Nitrospira nitrificans</name>
    <dbReference type="NCBI Taxonomy" id="1742973"/>
    <lineage>
        <taxon>Bacteria</taxon>
        <taxon>Pseudomonadati</taxon>
        <taxon>Nitrospirota</taxon>
        <taxon>Nitrospiria</taxon>
        <taxon>Nitrospirales</taxon>
        <taxon>Nitrospiraceae</taxon>
        <taxon>Nitrospira</taxon>
    </lineage>
</organism>
<reference evidence="2" key="1">
    <citation type="submission" date="2015-10" db="EMBL/GenBank/DDBJ databases">
        <authorList>
            <person name="Luecker S."/>
            <person name="Luecker S."/>
        </authorList>
    </citation>
    <scope>NUCLEOTIDE SEQUENCE [LARGE SCALE GENOMIC DNA]</scope>
</reference>